<name>A0A8X6WJU4_TRICX</name>
<reference evidence="2" key="1">
    <citation type="submission" date="2020-08" db="EMBL/GenBank/DDBJ databases">
        <title>Multicomponent nature underlies the extraordinary mechanical properties of spider dragline silk.</title>
        <authorList>
            <person name="Kono N."/>
            <person name="Nakamura H."/>
            <person name="Mori M."/>
            <person name="Yoshida Y."/>
            <person name="Ohtoshi R."/>
            <person name="Malay A.D."/>
            <person name="Moran D.A.P."/>
            <person name="Tomita M."/>
            <person name="Numata K."/>
            <person name="Arakawa K."/>
        </authorList>
    </citation>
    <scope>NUCLEOTIDE SEQUENCE</scope>
</reference>
<evidence type="ECO:0000313" key="3">
    <source>
        <dbReference type="Proteomes" id="UP000887159"/>
    </source>
</evidence>
<organism evidence="2 3">
    <name type="scientific">Trichonephila clavipes</name>
    <name type="common">Golden silk orbweaver</name>
    <name type="synonym">Nephila clavipes</name>
    <dbReference type="NCBI Taxonomy" id="2585209"/>
    <lineage>
        <taxon>Eukaryota</taxon>
        <taxon>Metazoa</taxon>
        <taxon>Ecdysozoa</taxon>
        <taxon>Arthropoda</taxon>
        <taxon>Chelicerata</taxon>
        <taxon>Arachnida</taxon>
        <taxon>Araneae</taxon>
        <taxon>Araneomorphae</taxon>
        <taxon>Entelegynae</taxon>
        <taxon>Araneoidea</taxon>
        <taxon>Nephilidae</taxon>
        <taxon>Trichonephila</taxon>
    </lineage>
</organism>
<gene>
    <name evidence="2" type="ORF">TNCV_26461</name>
</gene>
<dbReference type="Proteomes" id="UP000887159">
    <property type="component" value="Unassembled WGS sequence"/>
</dbReference>
<proteinExistence type="predicted"/>
<comment type="caution">
    <text evidence="2">The sequence shown here is derived from an EMBL/GenBank/DDBJ whole genome shotgun (WGS) entry which is preliminary data.</text>
</comment>
<protein>
    <submittedName>
        <fullName evidence="2">Uncharacterized protein</fullName>
    </submittedName>
</protein>
<feature type="region of interest" description="Disordered" evidence="1">
    <location>
        <begin position="1"/>
        <end position="26"/>
    </location>
</feature>
<evidence type="ECO:0000313" key="2">
    <source>
        <dbReference type="EMBL" id="GFY36448.1"/>
    </source>
</evidence>
<dbReference type="AlphaFoldDB" id="A0A8X6WJU4"/>
<sequence>MPFWPQRFPKRISERRDKAPSQGGAAIGIESGEQYNMETRERNQTCFQYDEERSETNITEEITIFNVVFCLHRK</sequence>
<keyword evidence="3" id="KW-1185">Reference proteome</keyword>
<dbReference type="EMBL" id="BMAU01021437">
    <property type="protein sequence ID" value="GFY36448.1"/>
    <property type="molecule type" value="Genomic_DNA"/>
</dbReference>
<evidence type="ECO:0000256" key="1">
    <source>
        <dbReference type="SAM" id="MobiDB-lite"/>
    </source>
</evidence>
<accession>A0A8X6WJU4</accession>